<proteinExistence type="predicted"/>
<feature type="domain" description="CID" evidence="3">
    <location>
        <begin position="508"/>
        <end position="708"/>
    </location>
</feature>
<feature type="compositionally biased region" description="Basic and acidic residues" evidence="2">
    <location>
        <begin position="711"/>
        <end position="733"/>
    </location>
</feature>
<dbReference type="InterPro" id="IPR006569">
    <property type="entry name" value="CID_dom"/>
</dbReference>
<feature type="region of interest" description="Disordered" evidence="2">
    <location>
        <begin position="172"/>
        <end position="205"/>
    </location>
</feature>
<evidence type="ECO:0000256" key="2">
    <source>
        <dbReference type="SAM" id="MobiDB-lite"/>
    </source>
</evidence>
<organism evidence="4 5">
    <name type="scientific">Salinomyces thailandicus</name>
    <dbReference type="NCBI Taxonomy" id="706561"/>
    <lineage>
        <taxon>Eukaryota</taxon>
        <taxon>Fungi</taxon>
        <taxon>Dikarya</taxon>
        <taxon>Ascomycota</taxon>
        <taxon>Pezizomycotina</taxon>
        <taxon>Dothideomycetes</taxon>
        <taxon>Dothideomycetidae</taxon>
        <taxon>Mycosphaerellales</taxon>
        <taxon>Teratosphaeriaceae</taxon>
        <taxon>Salinomyces</taxon>
    </lineage>
</organism>
<dbReference type="EMBL" id="NAJL01000030">
    <property type="protein sequence ID" value="TKA26117.1"/>
    <property type="molecule type" value="Genomic_DNA"/>
</dbReference>
<name>A0A4U0TV69_9PEZI</name>
<evidence type="ECO:0000313" key="5">
    <source>
        <dbReference type="Proteomes" id="UP000308549"/>
    </source>
</evidence>
<dbReference type="Proteomes" id="UP000308549">
    <property type="component" value="Unassembled WGS sequence"/>
</dbReference>
<dbReference type="PANTHER" id="PTHR23140:SF0">
    <property type="entry name" value="U2 SNRNP-ASSOCIATED SURP MOTIF-CONTAINING PROTEIN"/>
    <property type="match status" value="1"/>
</dbReference>
<evidence type="ECO:0000259" key="3">
    <source>
        <dbReference type="PROSITE" id="PS51391"/>
    </source>
</evidence>
<feature type="compositionally biased region" description="Basic and acidic residues" evidence="2">
    <location>
        <begin position="1"/>
        <end position="17"/>
    </location>
</feature>
<keyword evidence="1" id="KW-0694">RNA-binding</keyword>
<evidence type="ECO:0000313" key="4">
    <source>
        <dbReference type="EMBL" id="TKA26117.1"/>
    </source>
</evidence>
<feature type="compositionally biased region" description="Basic and acidic residues" evidence="2">
    <location>
        <begin position="783"/>
        <end position="792"/>
    </location>
</feature>
<keyword evidence="5" id="KW-1185">Reference proteome</keyword>
<feature type="compositionally biased region" description="Acidic residues" evidence="2">
    <location>
        <begin position="745"/>
        <end position="775"/>
    </location>
</feature>
<reference evidence="4 5" key="1">
    <citation type="submission" date="2017-03" db="EMBL/GenBank/DDBJ databases">
        <title>Genomes of endolithic fungi from Antarctica.</title>
        <authorList>
            <person name="Coleine C."/>
            <person name="Masonjones S."/>
            <person name="Stajich J.E."/>
        </authorList>
    </citation>
    <scope>NUCLEOTIDE SEQUENCE [LARGE SCALE GENOMIC DNA]</scope>
    <source>
        <strain evidence="4 5">CCFEE 6315</strain>
    </source>
</reference>
<dbReference type="Gene3D" id="1.25.40.90">
    <property type="match status" value="1"/>
</dbReference>
<feature type="region of interest" description="Disordered" evidence="2">
    <location>
        <begin position="1"/>
        <end position="145"/>
    </location>
</feature>
<evidence type="ECO:0000256" key="1">
    <source>
        <dbReference type="ARBA" id="ARBA00022884"/>
    </source>
</evidence>
<dbReference type="PANTHER" id="PTHR23140">
    <property type="entry name" value="RNA PROCESSING PROTEIN LD23810P"/>
    <property type="match status" value="1"/>
</dbReference>
<dbReference type="AlphaFoldDB" id="A0A4U0TV69"/>
<comment type="caution">
    <text evidence="4">The sequence shown here is derived from an EMBL/GenBank/DDBJ whole genome shotgun (WGS) entry which is preliminary data.</text>
</comment>
<accession>A0A4U0TV69</accession>
<dbReference type="PROSITE" id="PS51391">
    <property type="entry name" value="CID"/>
    <property type="match status" value="1"/>
</dbReference>
<dbReference type="InterPro" id="IPR008942">
    <property type="entry name" value="ENTH_VHS"/>
</dbReference>
<dbReference type="InterPro" id="IPR051485">
    <property type="entry name" value="SR-CTD_assoc_factor"/>
</dbReference>
<dbReference type="OrthoDB" id="377209at2759"/>
<sequence length="792" mass="88979">MVESSQERESSARRAMMEEEDEERKALRLKNARDFYNGPERAKDHYSAPEEFPDVSLKLSAPKRISAFERDRQAAKAKEQRAKEENEAALKKIRDEFGYDDDDGDIDSFATSRGPPSGPRAGLHTSTMPPSGPKGFGMSNLQEPPNLKRKRALDQMREDQAARGEHVLFDRGTSAADHGNPLQASDPEVEQEAEAPRPTLHLSNMLPGTDELKVRKLLEPALKVHSVQILAISRQQGDNKRSISAMAMLDSQTNPQDIDATVRSLSNKYLGRGLYLKICPHLSSTSVASSMMSEVERTIPMPFGAGKLEEPSKPSFRSAPPPGQMTFAPPGSSSSMGAYGMQAPAPLQNVVQVEAPLDIQTTRAIHTMVEALTIQENPHYALELEAAIMAISEIEQDERFAWLYDSKSPAGVYYRYLLWGPEDEDEDRLKEKRRAETRERVYDDIDIDWLPPYGQLPFMDLATLADAVDDIDYISSEDEADREVQRRFNGRRKGGAPLSFESQERQFMTPLNRAKLTHLLSRLPTSTPRIRRGDLARVTDFAIDHAGEGADEIVDLLLLNVEKPLSSSLAAKFGASDSSQSSEDEYEPHMDLTTYYENTSQPPKDAKPAEDPSNPKLVALYCICDLMAASAVANARSAWKYRTLFEAGFQKRKIFEHLGRLDKELGWGRMKREKWQLQMKFVFETWDRWSAFTKEGLAALKKSFFEPPLSKEEQAAKEKELERQKKVAEERAMGKFKQVGQAEPAAEDVDGEPMEDVDGESMEDVDGEPMDDELDGQPMMEDVDGRPMEEME</sequence>
<feature type="compositionally biased region" description="Basic and acidic residues" evidence="2">
    <location>
        <begin position="66"/>
        <end position="97"/>
    </location>
</feature>
<feature type="region of interest" description="Disordered" evidence="2">
    <location>
        <begin position="711"/>
        <end position="792"/>
    </location>
</feature>
<dbReference type="GO" id="GO:0003723">
    <property type="term" value="F:RNA binding"/>
    <property type="evidence" value="ECO:0007669"/>
    <property type="project" value="UniProtKB-KW"/>
</dbReference>
<protein>
    <recommendedName>
        <fullName evidence="3">CID domain-containing protein</fullName>
    </recommendedName>
</protein>
<dbReference type="GO" id="GO:0005634">
    <property type="term" value="C:nucleus"/>
    <property type="evidence" value="ECO:0007669"/>
    <property type="project" value="TreeGrafter"/>
</dbReference>
<gene>
    <name evidence="4" type="ORF">B0A50_04613</name>
</gene>